<dbReference type="EMBL" id="MFRA01000001">
    <property type="protein sequence ID" value="OGH93258.1"/>
    <property type="molecule type" value="Genomic_DNA"/>
</dbReference>
<dbReference type="PANTHER" id="PTHR45947">
    <property type="entry name" value="SULFOQUINOVOSYL TRANSFERASE SQD2"/>
    <property type="match status" value="1"/>
</dbReference>
<dbReference type="InterPro" id="IPR001296">
    <property type="entry name" value="Glyco_trans_1"/>
</dbReference>
<organism evidence="3 4">
    <name type="scientific">Candidatus Magasanikbacteria bacterium RIFOXYD1_FULL_40_23</name>
    <dbReference type="NCBI Taxonomy" id="1798705"/>
    <lineage>
        <taxon>Bacteria</taxon>
        <taxon>Candidatus Magasanikiibacteriota</taxon>
    </lineage>
</organism>
<evidence type="ECO:0000313" key="3">
    <source>
        <dbReference type="EMBL" id="OGH93258.1"/>
    </source>
</evidence>
<dbReference type="CDD" id="cd03801">
    <property type="entry name" value="GT4_PimA-like"/>
    <property type="match status" value="1"/>
</dbReference>
<feature type="domain" description="Glycosyltransferase subfamily 4-like N-terminal" evidence="2">
    <location>
        <begin position="14"/>
        <end position="168"/>
    </location>
</feature>
<dbReference type="Pfam" id="PF00534">
    <property type="entry name" value="Glycos_transf_1"/>
    <property type="match status" value="1"/>
</dbReference>
<comment type="caution">
    <text evidence="3">The sequence shown here is derived from an EMBL/GenBank/DDBJ whole genome shotgun (WGS) entry which is preliminary data.</text>
</comment>
<evidence type="ECO:0000259" key="2">
    <source>
        <dbReference type="Pfam" id="PF13439"/>
    </source>
</evidence>
<evidence type="ECO:0000259" key="1">
    <source>
        <dbReference type="Pfam" id="PF00534"/>
    </source>
</evidence>
<accession>A0A1F6PAW0</accession>
<dbReference type="SUPFAM" id="SSF53756">
    <property type="entry name" value="UDP-Glycosyltransferase/glycogen phosphorylase"/>
    <property type="match status" value="1"/>
</dbReference>
<dbReference type="PANTHER" id="PTHR45947:SF3">
    <property type="entry name" value="SULFOQUINOVOSYL TRANSFERASE SQD2"/>
    <property type="match status" value="1"/>
</dbReference>
<feature type="domain" description="Glycosyl transferase family 1" evidence="1">
    <location>
        <begin position="185"/>
        <end position="356"/>
    </location>
</feature>
<sequence>MKTLIITLEYPPQIGGIASYTYNLAKNMSPEDVIVYAPKMLGDTDIDKKNPWKVIRTKPFFAFFWPRWIKMLWQVWNLVKQENIGQIYVHHTLPAGYVAYLIKKFKRVPYTVFFHGTDLALGLKNKKRKLKQVCSSAEKIIVNSIYLKNQFLNHFEDLEAKMVVIYPCPDKIFLDRAPEAELKKMKSQLALEGKKVIVTVARMSEGKGYPHLIRLLPKILEKVPNLVWLMIGDGPKKDEIIAAIQKNYLQNVTRFIGFVPYTELPKYYQISDAFVLLTHPDEASGQEAWGTSFIEAAASGLPAVAGRSGGVEEAVQNLVTGLIVDVYQDQSIVSAVSDLLRETEYAKKMGEAGRQRVLSEFTWEKQLQKL</sequence>
<dbReference type="STRING" id="1798705.A2563_01475"/>
<dbReference type="Pfam" id="PF13439">
    <property type="entry name" value="Glyco_transf_4"/>
    <property type="match status" value="1"/>
</dbReference>
<dbReference type="GO" id="GO:0016758">
    <property type="term" value="F:hexosyltransferase activity"/>
    <property type="evidence" value="ECO:0007669"/>
    <property type="project" value="TreeGrafter"/>
</dbReference>
<proteinExistence type="predicted"/>
<gene>
    <name evidence="3" type="ORF">A2563_01475</name>
</gene>
<dbReference type="InterPro" id="IPR050194">
    <property type="entry name" value="Glycosyltransferase_grp1"/>
</dbReference>
<dbReference type="AlphaFoldDB" id="A0A1F6PAW0"/>
<dbReference type="InterPro" id="IPR028098">
    <property type="entry name" value="Glyco_trans_4-like_N"/>
</dbReference>
<dbReference type="Proteomes" id="UP000176634">
    <property type="component" value="Unassembled WGS sequence"/>
</dbReference>
<reference evidence="3 4" key="1">
    <citation type="journal article" date="2016" name="Nat. Commun.">
        <title>Thousands of microbial genomes shed light on interconnected biogeochemical processes in an aquifer system.</title>
        <authorList>
            <person name="Anantharaman K."/>
            <person name="Brown C.T."/>
            <person name="Hug L.A."/>
            <person name="Sharon I."/>
            <person name="Castelle C.J."/>
            <person name="Probst A.J."/>
            <person name="Thomas B.C."/>
            <person name="Singh A."/>
            <person name="Wilkins M.J."/>
            <person name="Karaoz U."/>
            <person name="Brodie E.L."/>
            <person name="Williams K.H."/>
            <person name="Hubbard S.S."/>
            <person name="Banfield J.F."/>
        </authorList>
    </citation>
    <scope>NUCLEOTIDE SEQUENCE [LARGE SCALE GENOMIC DNA]</scope>
</reference>
<protein>
    <recommendedName>
        <fullName evidence="5">Glycosyl transferase family 1 domain-containing protein</fullName>
    </recommendedName>
</protein>
<dbReference type="Gene3D" id="3.40.50.2000">
    <property type="entry name" value="Glycogen Phosphorylase B"/>
    <property type="match status" value="2"/>
</dbReference>
<evidence type="ECO:0000313" key="4">
    <source>
        <dbReference type="Proteomes" id="UP000176634"/>
    </source>
</evidence>
<name>A0A1F6PAW0_9BACT</name>
<evidence type="ECO:0008006" key="5">
    <source>
        <dbReference type="Google" id="ProtNLM"/>
    </source>
</evidence>